<feature type="transmembrane region" description="Helical" evidence="1">
    <location>
        <begin position="27"/>
        <end position="45"/>
    </location>
</feature>
<dbReference type="EMBL" id="CP038145">
    <property type="protein sequence ID" value="QBQ62733.1"/>
    <property type="molecule type" value="Genomic_DNA"/>
</dbReference>
<evidence type="ECO:0000313" key="3">
    <source>
        <dbReference type="Proteomes" id="UP000294444"/>
    </source>
</evidence>
<name>A0A4P7CD36_9PAST</name>
<dbReference type="Proteomes" id="UP000294444">
    <property type="component" value="Chromosome"/>
</dbReference>
<keyword evidence="1" id="KW-0812">Transmembrane</keyword>
<keyword evidence="1" id="KW-1133">Transmembrane helix</keyword>
<dbReference type="KEGG" id="aio:EXH44_00030"/>
<evidence type="ECO:0000256" key="1">
    <source>
        <dbReference type="SAM" id="Phobius"/>
    </source>
</evidence>
<proteinExistence type="predicted"/>
<dbReference type="AlphaFoldDB" id="A0A4P7CD36"/>
<evidence type="ECO:0000313" key="2">
    <source>
        <dbReference type="EMBL" id="QBQ62733.1"/>
    </source>
</evidence>
<reference evidence="2 3" key="1">
    <citation type="submission" date="2019-03" db="EMBL/GenBank/DDBJ databases">
        <authorList>
            <person name="Che Y."/>
            <person name="Zhou L."/>
        </authorList>
    </citation>
    <scope>NUCLEOTIDE SEQUENCE [LARGE SCALE GENOMIC DNA]</scope>
    <source>
        <strain evidence="2 3">AIFJ1607</strain>
    </source>
</reference>
<accession>A0A4P7CD36</accession>
<organism evidence="2 3">
    <name type="scientific">Actinobacillus indolicus</name>
    <dbReference type="NCBI Taxonomy" id="51049"/>
    <lineage>
        <taxon>Bacteria</taxon>
        <taxon>Pseudomonadati</taxon>
        <taxon>Pseudomonadota</taxon>
        <taxon>Gammaproteobacteria</taxon>
        <taxon>Pasteurellales</taxon>
        <taxon>Pasteurellaceae</taxon>
        <taxon>Actinobacillus</taxon>
    </lineage>
</organism>
<keyword evidence="3" id="KW-1185">Reference proteome</keyword>
<sequence>MQRNLLVQFLGGGGAVMYFRYPTTKVFTRKAGIFLPFLFAIIRAFPNFKDFYVSHYFPSQNP</sequence>
<gene>
    <name evidence="2" type="ORF">EXH44_00030</name>
</gene>
<keyword evidence="1" id="KW-0472">Membrane</keyword>
<protein>
    <submittedName>
        <fullName evidence="2">Uncharacterized protein</fullName>
    </submittedName>
</protein>